<feature type="domain" description="X-Tfes XVIPCD" evidence="2">
    <location>
        <begin position="331"/>
        <end position="416"/>
    </location>
</feature>
<accession>A0ABW2Y8I0</accession>
<keyword evidence="4" id="KW-1185">Reference proteome</keyword>
<gene>
    <name evidence="3" type="ORF">ACFQ0E_01185</name>
</gene>
<sequence>MSVAPEHMQKKTPAEQLEALVDTFQKANKTSTDDPGKVLRELIASSPVLKQQLEDAVSKGELTEFKGLPPGTNAGGQYSGTTMEIPVSKLNKAATDKAAANEVVFVLGHETRHGLNNPAEKVALATFTKSLDDVAKVKGGKHDHTAAVEGYIQHYRENEAQAHLSGWNALSSKLAKDKGSAPTLQEMYDANPGRMQDFIDRTGTAPKFTYAMKAGLTVDKDMQLPLDAANVKAMGGYYFDKPLSKGSLGTNGNQNYPNYYGDGALANVKAYEDHYTAQHKKADKAYTGAEVQVDLGKLGLSKSVLTSTLTYTDITAPKKPIEQGVGGAEPALYTQAATALQKLDGAPQGTELRNVAAAMALQAQKDGITEISGVVRGSNGNLIAYQGDPAQDHARRSTVDQAQAKDAPADKSLSDLGQLQQGAAPRQEQPQQQRAVGM</sequence>
<comment type="caution">
    <text evidence="3">The sequence shown here is derived from an EMBL/GenBank/DDBJ whole genome shotgun (WGS) entry which is preliminary data.</text>
</comment>
<evidence type="ECO:0000256" key="1">
    <source>
        <dbReference type="SAM" id="MobiDB-lite"/>
    </source>
</evidence>
<name>A0ABW2Y8I0_9GAMM</name>
<protein>
    <submittedName>
        <fullName evidence="3">XVIPCD domain-containing protein</fullName>
    </submittedName>
</protein>
<dbReference type="Proteomes" id="UP001597110">
    <property type="component" value="Unassembled WGS sequence"/>
</dbReference>
<dbReference type="Pfam" id="PF20410">
    <property type="entry name" value="X-Tfes_XVIPCD"/>
    <property type="match status" value="1"/>
</dbReference>
<dbReference type="EMBL" id="JBHTIF010000001">
    <property type="protein sequence ID" value="MFD0724201.1"/>
    <property type="molecule type" value="Genomic_DNA"/>
</dbReference>
<organism evidence="3 4">
    <name type="scientific">Lysobacter brunescens</name>
    <dbReference type="NCBI Taxonomy" id="262323"/>
    <lineage>
        <taxon>Bacteria</taxon>
        <taxon>Pseudomonadati</taxon>
        <taxon>Pseudomonadota</taxon>
        <taxon>Gammaproteobacteria</taxon>
        <taxon>Lysobacterales</taxon>
        <taxon>Lysobacteraceae</taxon>
        <taxon>Lysobacter</taxon>
    </lineage>
</organism>
<reference evidence="4" key="1">
    <citation type="journal article" date="2019" name="Int. J. Syst. Evol. Microbiol.">
        <title>The Global Catalogue of Microorganisms (GCM) 10K type strain sequencing project: providing services to taxonomists for standard genome sequencing and annotation.</title>
        <authorList>
            <consortium name="The Broad Institute Genomics Platform"/>
            <consortium name="The Broad Institute Genome Sequencing Center for Infectious Disease"/>
            <person name="Wu L."/>
            <person name="Ma J."/>
        </authorList>
    </citation>
    <scope>NUCLEOTIDE SEQUENCE [LARGE SCALE GENOMIC DNA]</scope>
    <source>
        <strain evidence="4">CCUG 55585</strain>
    </source>
</reference>
<evidence type="ECO:0000313" key="4">
    <source>
        <dbReference type="Proteomes" id="UP001597110"/>
    </source>
</evidence>
<feature type="compositionally biased region" description="Low complexity" evidence="1">
    <location>
        <begin position="420"/>
        <end position="438"/>
    </location>
</feature>
<proteinExistence type="predicted"/>
<evidence type="ECO:0000259" key="2">
    <source>
        <dbReference type="Pfam" id="PF20410"/>
    </source>
</evidence>
<feature type="region of interest" description="Disordered" evidence="1">
    <location>
        <begin position="389"/>
        <end position="438"/>
    </location>
</feature>
<dbReference type="RefSeq" id="WP_386821875.1">
    <property type="nucleotide sequence ID" value="NZ_JBHTIF010000001.1"/>
</dbReference>
<evidence type="ECO:0000313" key="3">
    <source>
        <dbReference type="EMBL" id="MFD0724201.1"/>
    </source>
</evidence>
<dbReference type="InterPro" id="IPR046519">
    <property type="entry name" value="X-Tfes_XVIPCD"/>
</dbReference>